<gene>
    <name evidence="1" type="ordered locus">Selin_0480</name>
</gene>
<proteinExistence type="predicted"/>
<dbReference type="OrthoDB" id="6521217at2"/>
<dbReference type="EMBL" id="CP002432">
    <property type="protein sequence ID" value="ADU65231.1"/>
    <property type="molecule type" value="Genomic_DNA"/>
</dbReference>
<dbReference type="eggNOG" id="COG2378">
    <property type="taxonomic scope" value="Bacteria"/>
</dbReference>
<dbReference type="AlphaFoldDB" id="E6W0H9"/>
<accession>E6W0H9</accession>
<dbReference type="RefSeq" id="WP_013505119.1">
    <property type="nucleotide sequence ID" value="NC_014836.1"/>
</dbReference>
<dbReference type="STRING" id="653733.Selin_0480"/>
<dbReference type="HOGENOM" id="CLU_1583848_0_0_0"/>
<dbReference type="KEGG" id="din:Selin_0480"/>
<dbReference type="Proteomes" id="UP000002572">
    <property type="component" value="Chromosome"/>
</dbReference>
<dbReference type="InParanoid" id="E6W0H9"/>
<keyword evidence="2" id="KW-1185">Reference proteome</keyword>
<dbReference type="FunCoup" id="E6W0H9">
    <property type="interactions" value="13"/>
</dbReference>
<sequence length="168" mass="19513">MARHSYDKAMYRLTTILTMLGNGERVRPPELAQEFGVTVRTIQKDLFERLAQLPIERQEDGSYLLTTQYRLATGPRTDETIVLELLASLVGQVHPDYRNTIKRILRGQPLARQNFHIELGFEDLEGHLETFYLLKKALDYRQSLQFRYTTKHDKTGDYNADPLPSCQL</sequence>
<name>E6W0H9_DESIS</name>
<organism evidence="1 2">
    <name type="scientific">Desulfurispirillum indicum (strain ATCC BAA-1389 / DSM 22839 / S5)</name>
    <dbReference type="NCBI Taxonomy" id="653733"/>
    <lineage>
        <taxon>Bacteria</taxon>
        <taxon>Pseudomonadati</taxon>
        <taxon>Chrysiogenota</taxon>
        <taxon>Chrysiogenia</taxon>
        <taxon>Chrysiogenales</taxon>
        <taxon>Chrysiogenaceae</taxon>
        <taxon>Desulfurispirillum</taxon>
    </lineage>
</organism>
<reference evidence="1 2" key="1">
    <citation type="submission" date="2010-12" db="EMBL/GenBank/DDBJ databases">
        <title>Complete sequence of Desulfurispirillum indicum S5.</title>
        <authorList>
            <consortium name="US DOE Joint Genome Institute"/>
            <person name="Lucas S."/>
            <person name="Copeland A."/>
            <person name="Lapidus A."/>
            <person name="Cheng J.-F."/>
            <person name="Goodwin L."/>
            <person name="Pitluck S."/>
            <person name="Chertkov O."/>
            <person name="Held B."/>
            <person name="Detter J.C."/>
            <person name="Han C."/>
            <person name="Tapia R."/>
            <person name="Land M."/>
            <person name="Hauser L."/>
            <person name="Kyrpides N."/>
            <person name="Ivanova N."/>
            <person name="Mikhailova N."/>
            <person name="Haggblom M."/>
            <person name="Rauschenbach I."/>
            <person name="Bini E."/>
            <person name="Woyke T."/>
        </authorList>
    </citation>
    <scope>NUCLEOTIDE SEQUENCE [LARGE SCALE GENOMIC DNA]</scope>
    <source>
        <strain evidence="2">ATCC BAA-1389 / DSM 22839 / S5</strain>
    </source>
</reference>
<protein>
    <submittedName>
        <fullName evidence="1">Uncharacterized protein</fullName>
    </submittedName>
</protein>
<dbReference type="Gene3D" id="1.10.10.10">
    <property type="entry name" value="Winged helix-like DNA-binding domain superfamily/Winged helix DNA-binding domain"/>
    <property type="match status" value="1"/>
</dbReference>
<evidence type="ECO:0000313" key="2">
    <source>
        <dbReference type="Proteomes" id="UP000002572"/>
    </source>
</evidence>
<evidence type="ECO:0000313" key="1">
    <source>
        <dbReference type="EMBL" id="ADU65231.1"/>
    </source>
</evidence>
<dbReference type="InterPro" id="IPR036388">
    <property type="entry name" value="WH-like_DNA-bd_sf"/>
</dbReference>